<evidence type="ECO:0000256" key="1">
    <source>
        <dbReference type="SAM" id="MobiDB-lite"/>
    </source>
</evidence>
<dbReference type="EMBL" id="CAJNNW010000300">
    <property type="protein sequence ID" value="CAE8626107.1"/>
    <property type="molecule type" value="Genomic_DNA"/>
</dbReference>
<feature type="compositionally biased region" description="Basic and acidic residues" evidence="1">
    <location>
        <begin position="1126"/>
        <end position="1139"/>
    </location>
</feature>
<name>A0A813GLE9_POLGL</name>
<comment type="caution">
    <text evidence="2">The sequence shown here is derived from an EMBL/GenBank/DDBJ whole genome shotgun (WGS) entry which is preliminary data.</text>
</comment>
<reference evidence="2" key="1">
    <citation type="submission" date="2021-02" db="EMBL/GenBank/DDBJ databases">
        <authorList>
            <person name="Dougan E. K."/>
            <person name="Rhodes N."/>
            <person name="Thang M."/>
            <person name="Chan C."/>
        </authorList>
    </citation>
    <scope>NUCLEOTIDE SEQUENCE</scope>
</reference>
<feature type="compositionally biased region" description="Acidic residues" evidence="1">
    <location>
        <begin position="1636"/>
        <end position="1645"/>
    </location>
</feature>
<dbReference type="Proteomes" id="UP000626109">
    <property type="component" value="Unassembled WGS sequence"/>
</dbReference>
<evidence type="ECO:0000313" key="3">
    <source>
        <dbReference type="Proteomes" id="UP000626109"/>
    </source>
</evidence>
<accession>A0A813GLE9</accession>
<gene>
    <name evidence="2" type="ORF">PGLA2088_LOCUS458</name>
</gene>
<dbReference type="PANTHER" id="PTHR33050">
    <property type="entry name" value="REVERSE TRANSCRIPTASE DOMAIN-CONTAINING PROTEIN"/>
    <property type="match status" value="1"/>
</dbReference>
<dbReference type="InterPro" id="IPR052055">
    <property type="entry name" value="Hepadnavirus_pol/RT"/>
</dbReference>
<feature type="compositionally biased region" description="Low complexity" evidence="1">
    <location>
        <begin position="685"/>
        <end position="702"/>
    </location>
</feature>
<feature type="region of interest" description="Disordered" evidence="1">
    <location>
        <begin position="1618"/>
        <end position="1666"/>
    </location>
</feature>
<evidence type="ECO:0000313" key="2">
    <source>
        <dbReference type="EMBL" id="CAE8626107.1"/>
    </source>
</evidence>
<feature type="compositionally biased region" description="Basic and acidic residues" evidence="1">
    <location>
        <begin position="1646"/>
        <end position="1657"/>
    </location>
</feature>
<feature type="region of interest" description="Disordered" evidence="1">
    <location>
        <begin position="739"/>
        <end position="771"/>
    </location>
</feature>
<organism evidence="2 3">
    <name type="scientific">Polarella glacialis</name>
    <name type="common">Dinoflagellate</name>
    <dbReference type="NCBI Taxonomy" id="89957"/>
    <lineage>
        <taxon>Eukaryota</taxon>
        <taxon>Sar</taxon>
        <taxon>Alveolata</taxon>
        <taxon>Dinophyceae</taxon>
        <taxon>Suessiales</taxon>
        <taxon>Suessiaceae</taxon>
        <taxon>Polarella</taxon>
    </lineage>
</organism>
<feature type="region of interest" description="Disordered" evidence="1">
    <location>
        <begin position="1101"/>
        <end position="1145"/>
    </location>
</feature>
<proteinExistence type="predicted"/>
<feature type="region of interest" description="Disordered" evidence="1">
    <location>
        <begin position="685"/>
        <end position="710"/>
    </location>
</feature>
<sequence length="2344" mass="259965">MIVRLLTLEQRQYKRSREYGSRFWDCVGTGMGDSTWKRLRLPVAIKEAMLADYKSTLRLQAAYDSRLEARALILTYVKATATDEEIEEFCDELYDWAVHNQAAFKRLRTTAIKFRTEEGHRWSEGEVRSGTLAADLFEEMGNTASLTTVVVRTHRMSSLSIKLCQEGANKEEIEEQERVRWAGVLAVFIQNAALPVCIIIDQTATPALTWTKVFGDRRALTLRNRARTWKTVVEWLYVVFGIQHSIAEFQLIDYLGIRGEEPCGKTVPQAIAAALAVIEEVGRVPEAERISCSSTWVAVVDSWTARLAIGHRTRKRAELYAIVVMLSLELMVASVAPDFIRAWAWVLLLKVWMCFRTDDLQGVDHTRMVLSTTQLRCVLTRTTTGPGKRTLEVATFVSRKASLSGVDWVSIGYGLWSRPPFNFARGYFTVKATRDFSSCCRAPASNALMVAYDRVVLAHLKVVFKDSSEQWIQGETDLMPESLVNLWSGHSARHQLPSMAAALRIEKERRDYLGRWGVDGGGGASNDYVLTSRQVVLSVQEEITRALCEGNPSYDEDELLEKIQTRLTESEGAHEARRFMKGFRVLIPSLAGPSLGQSFPMAQAAEEAAPSTEALVNAATRTIDPAKESPFWVSITKRTRFRRLHVRHGCGVISWQVGLTESCWSVKEAKADAICKDCAKQIGGAATSSTGSSSTSGSSSSSEPGELEPANGVVLARQRGRCEGEPEGRNALSAQAAAAQAVAHQKEKRSKPKLWQPQLRRKGTRTPSPSCGSPSCGTFWKRMAAEAAQRLYLKANVDADLCYLWDENDLTLPHQFAIAQHYKSMLKFAALGDTRNEVRIAFIADLALDPAAAAPAGAENRAAVSGMVCAWELAKDFVQRESQLLAEVKVLGGKRPASVNERQAMKRAVEATLGKLPPREVPHPDYVATKLEEVEQDEPMALTLDMVTHAEEQEVNELTSTLDAAGRVQVARSKVKGRLPCNSEEFRMKLRIEAHTWLMMAAKFRSKTWLVGLTAADFGRFTDYILGDKVLRMRVPDGLGEGHRSVDLNPPWGVVLAYEFQVRKLAFTLIREEGRTMAEGLALAVRDSEVKEIFFTSAIALGNKRPPPPPAGNDGWENKKQKKAKVKGEGKGRGDEKGRGKGKFTTKTPEGGNICFAYNTEAGCTTVGCSMAHVCQIIGCNAAHPYFQHRVAAVEAVLPFAPLHVIKVLYVFAGLRRKSDLRECLESLQSEHKFVLEMREVDLCRGQQDDVTDEKVWQEIMLSIEAGIWSIVFMTPPCHTHSRARHAWRASPGPTPLRSRKWPKGFPWLRGDKLLQVQEANIFVEKTIEACRGADKAGSFFFTEHPEDLGIAADWELPAAIWQLLEVLSLATDSGAVTFALHQCDDFGLGLPTAETSKPTRCLSTLPGAAKQPYKGWACLRQSGVYAGPLPRLCGHRHFQLLGSCKTSPGQFKTSSAASYPPAMCMMLALMIVEGCLSKRQTPTLLLKKGEEPAAEVAAATLSAEMVKAINGEARGEPVEVAIATLSAGEPVEVANATLSGEMVKAVNGEARGEPVEVANATPSAGEPVEVANATLSAEMVKAVKGGPRGEPVEVSNATLSGEMVKAVNGEARGLQLAQPAPTEELEDDWQKEQPEEPSSDEEPDGTLKPKLQDHRGGVGPPVQVDWGGRVRELTDSFGLCSPKRWHPKDRHLRSAFTEKLRDTVLKHVNKWWPETTKTVMFLAVGKEIHKPSEEELGLLREDWFRLLPDPEMASKLPAFQPFFLHAMAQTADLQGDPDWRVLDRVKDSYAEGVPVGFQEKMPRVPAVFRRKTRWRKVNESCLNTDMDNYSSAALAGDALRKSFVEESKLGMMFETTLTLAKEQFKDRLRIAALGAIEKSDDSFRILFDGTHGVKLNNDIKPRDQLDFPMGSDAGTQLAHSKEDMPGAHFTIAADVSKAHRRFKHAVRDWGLLTCRDNGAATGDMVWINRVGTFGVASAAYWWGRLAGLIGRLSGRLLGRSFCWQSIFADDLVILAGGQDKWLSILLIIAAWLMVGTPIAWHKFRGGLATDWVGYYLDMQTFSVGISLARAQWLTRWAVQVHQDGMADMRRFAEALGRLGFATQVLLWAKLFLAPLYAWSAAAPSEATIRVPKMIRLTLLFLEEQLKDGRHMLPCRKLWRDHGEWFRTDAKCDPDKVVLGGWVCKEGTPTSRASWFSLTLTKIQVPWLFKMDKGSSWASTSAELLATIVAIQAFDISCETGGTAVTRISAGTDNQANDRLSRKMSSTKMPLGLLLMQLATTLSLRRLQLRLDWRPREENSEADDLTNDRFNDFDETERILISWEQVDKSLLKNSYSARKSTRTS</sequence>
<protein>
    <submittedName>
        <fullName evidence="2">Uncharacterized protein</fullName>
    </submittedName>
</protein>
<dbReference type="PANTHER" id="PTHR33050:SF7">
    <property type="entry name" value="RIBONUCLEASE H"/>
    <property type="match status" value="1"/>
</dbReference>